<sequence precursor="true">MSRALSVLSISALLALGWTVHAQQGTPSTPDGTTTAPQPGGTPTGTGGSTSTGGSTMGPSNSPNTNRGTNAGMTEVSCVNAMNGTSGSATTSAQPGTSTAPGTAGGAAGTTTGGSSGSVTGGTGGPATGSTTAGGSTGGTNASGPGTTTGGTSGTAGGTGGTGTPGSTGGTGSTTSGTTSSASGTTGSAGGSTTGTARANTLANLNTNDVCFLDKAARSNLFEIRSSQLALQSSNANVKKIATQLISDHTRATTQLAQLVARFGARLPAQPSAAQQTMLKTLQGQKGATFDATYLAQQVAAHTEAINMFRQYSQQARDASIRQFAAQQLPALQAHLRQVQQAQSQLGKK</sequence>
<dbReference type="STRING" id="709986.Deima_3141"/>
<feature type="compositionally biased region" description="Low complexity" evidence="1">
    <location>
        <begin position="128"/>
        <end position="146"/>
    </location>
</feature>
<feature type="compositionally biased region" description="Polar residues" evidence="1">
    <location>
        <begin position="80"/>
        <end position="95"/>
    </location>
</feature>
<dbReference type="InterPro" id="IPR025419">
    <property type="entry name" value="DUF4142"/>
</dbReference>
<reference evidence="5" key="2">
    <citation type="submission" date="2011-01" db="EMBL/GenBank/DDBJ databases">
        <title>The complete genome of Deinococcus maricopensis DSM 21211.</title>
        <authorList>
            <consortium name="US DOE Joint Genome Institute (JGI-PGF)"/>
            <person name="Lucas S."/>
            <person name="Copeland A."/>
            <person name="Lapidus A."/>
            <person name="Goodwin L."/>
            <person name="Pitluck S."/>
            <person name="Kyrpides N."/>
            <person name="Mavromatis K."/>
            <person name="Pagani I."/>
            <person name="Ivanova N."/>
            <person name="Ovchinnikova G."/>
            <person name="Zeytun A."/>
            <person name="Detter J.C."/>
            <person name="Han C."/>
            <person name="Land M."/>
            <person name="Hauser L."/>
            <person name="Markowitz V."/>
            <person name="Cheng J.-F."/>
            <person name="Hugenholtz P."/>
            <person name="Woyke T."/>
            <person name="Wu D."/>
            <person name="Pukall R."/>
            <person name="Gehrich-Schroeter G."/>
            <person name="Brambilla E."/>
            <person name="Klenk H.-P."/>
            <person name="Eisen J.A."/>
        </authorList>
    </citation>
    <scope>NUCLEOTIDE SEQUENCE [LARGE SCALE GENOMIC DNA]</scope>
    <source>
        <strain evidence="5">DSM 21211 / LMG 22137 / NRRL B-23946 / LB-34</strain>
    </source>
</reference>
<dbReference type="KEGG" id="dmr:Deima_3141"/>
<feature type="compositionally biased region" description="Gly residues" evidence="1">
    <location>
        <begin position="42"/>
        <end position="51"/>
    </location>
</feature>
<keyword evidence="2" id="KW-0732">Signal</keyword>
<dbReference type="AlphaFoldDB" id="E8U3S7"/>
<proteinExistence type="predicted"/>
<feature type="compositionally biased region" description="Gly residues" evidence="1">
    <location>
        <begin position="147"/>
        <end position="172"/>
    </location>
</feature>
<feature type="compositionally biased region" description="Gly residues" evidence="1">
    <location>
        <begin position="103"/>
        <end position="127"/>
    </location>
</feature>
<feature type="compositionally biased region" description="Low complexity" evidence="1">
    <location>
        <begin position="52"/>
        <end position="63"/>
    </location>
</feature>
<name>E8U3S7_DEIML</name>
<evidence type="ECO:0000313" key="4">
    <source>
        <dbReference type="EMBL" id="ADV68770.1"/>
    </source>
</evidence>
<dbReference type="PANTHER" id="PTHR38593:SF1">
    <property type="entry name" value="BLR2558 PROTEIN"/>
    <property type="match status" value="1"/>
</dbReference>
<dbReference type="HOGENOM" id="CLU_793933_0_0_0"/>
<dbReference type="CDD" id="cd00657">
    <property type="entry name" value="Ferritin_like"/>
    <property type="match status" value="1"/>
</dbReference>
<feature type="domain" description="DUF4142" evidence="3">
    <location>
        <begin position="209"/>
        <end position="341"/>
    </location>
</feature>
<accession>E8U3S7</accession>
<evidence type="ECO:0000256" key="2">
    <source>
        <dbReference type="SAM" id="SignalP"/>
    </source>
</evidence>
<feature type="compositionally biased region" description="Low complexity" evidence="1">
    <location>
        <begin position="173"/>
        <end position="186"/>
    </location>
</feature>
<dbReference type="PANTHER" id="PTHR38593">
    <property type="entry name" value="BLR2558 PROTEIN"/>
    <property type="match status" value="1"/>
</dbReference>
<protein>
    <recommendedName>
        <fullName evidence="3">DUF4142 domain-containing protein</fullName>
    </recommendedName>
</protein>
<evidence type="ECO:0000259" key="3">
    <source>
        <dbReference type="Pfam" id="PF13628"/>
    </source>
</evidence>
<organism evidence="4 5">
    <name type="scientific">Deinococcus maricopensis (strain DSM 21211 / LMG 22137 / NRRL B-23946 / LB-34)</name>
    <dbReference type="NCBI Taxonomy" id="709986"/>
    <lineage>
        <taxon>Bacteria</taxon>
        <taxon>Thermotogati</taxon>
        <taxon>Deinococcota</taxon>
        <taxon>Deinococci</taxon>
        <taxon>Deinococcales</taxon>
        <taxon>Deinococcaceae</taxon>
        <taxon>Deinococcus</taxon>
    </lineage>
</organism>
<evidence type="ECO:0000313" key="5">
    <source>
        <dbReference type="Proteomes" id="UP000008635"/>
    </source>
</evidence>
<gene>
    <name evidence="4" type="ordered locus">Deima_3141</name>
</gene>
<dbReference type="Pfam" id="PF13628">
    <property type="entry name" value="DUF4142"/>
    <property type="match status" value="1"/>
</dbReference>
<keyword evidence="5" id="KW-1185">Reference proteome</keyword>
<dbReference type="InterPro" id="IPR012347">
    <property type="entry name" value="Ferritin-like"/>
</dbReference>
<dbReference type="eggNOG" id="COG3652">
    <property type="taxonomic scope" value="Bacteria"/>
</dbReference>
<evidence type="ECO:0000256" key="1">
    <source>
        <dbReference type="SAM" id="MobiDB-lite"/>
    </source>
</evidence>
<dbReference type="Proteomes" id="UP000008635">
    <property type="component" value="Chromosome"/>
</dbReference>
<feature type="signal peptide" evidence="2">
    <location>
        <begin position="1"/>
        <end position="22"/>
    </location>
</feature>
<reference evidence="4 5" key="1">
    <citation type="journal article" date="2011" name="Stand. Genomic Sci.">
        <title>Complete genome sequence of Deinococcus maricopensis type strain (LB-34).</title>
        <authorList>
            <person name="Pukall R."/>
            <person name="Zeytun A."/>
            <person name="Lucas S."/>
            <person name="Lapidus A."/>
            <person name="Hammon N."/>
            <person name="Deshpande S."/>
            <person name="Nolan M."/>
            <person name="Cheng J.F."/>
            <person name="Pitluck S."/>
            <person name="Liolios K."/>
            <person name="Pagani I."/>
            <person name="Mikhailova N."/>
            <person name="Ivanova N."/>
            <person name="Mavromatis K."/>
            <person name="Pati A."/>
            <person name="Tapia R."/>
            <person name="Han C."/>
            <person name="Goodwin L."/>
            <person name="Chen A."/>
            <person name="Palaniappan K."/>
            <person name="Land M."/>
            <person name="Hauser L."/>
            <person name="Chang Y.J."/>
            <person name="Jeffries C.D."/>
            <person name="Brambilla E.M."/>
            <person name="Rohde M."/>
            <person name="Goker M."/>
            <person name="Detter J.C."/>
            <person name="Woyke T."/>
            <person name="Bristow J."/>
            <person name="Eisen J.A."/>
            <person name="Markowitz V."/>
            <person name="Hugenholtz P."/>
            <person name="Kyrpides N.C."/>
            <person name="Klenk H.P."/>
        </authorList>
    </citation>
    <scope>NUCLEOTIDE SEQUENCE [LARGE SCALE GENOMIC DNA]</scope>
    <source>
        <strain evidence="5">DSM 21211 / LMG 22137 / NRRL B-23946 / LB-34</strain>
    </source>
</reference>
<dbReference type="EMBL" id="CP002454">
    <property type="protein sequence ID" value="ADV68770.1"/>
    <property type="molecule type" value="Genomic_DNA"/>
</dbReference>
<feature type="compositionally biased region" description="Low complexity" evidence="1">
    <location>
        <begin position="29"/>
        <end position="41"/>
    </location>
</feature>
<feature type="region of interest" description="Disordered" evidence="1">
    <location>
        <begin position="24"/>
        <end position="193"/>
    </location>
</feature>
<feature type="chain" id="PRO_5003232320" description="DUF4142 domain-containing protein" evidence="2">
    <location>
        <begin position="23"/>
        <end position="349"/>
    </location>
</feature>
<dbReference type="Gene3D" id="1.20.1260.10">
    <property type="match status" value="1"/>
</dbReference>
<dbReference type="OrthoDB" id="9101320at2"/>
<dbReference type="RefSeq" id="WP_013558273.1">
    <property type="nucleotide sequence ID" value="NC_014958.1"/>
</dbReference>